<evidence type="ECO:0000256" key="6">
    <source>
        <dbReference type="ARBA" id="ARBA00023136"/>
    </source>
</evidence>
<evidence type="ECO:0000256" key="3">
    <source>
        <dbReference type="ARBA" id="ARBA00022475"/>
    </source>
</evidence>
<evidence type="ECO:0000256" key="1">
    <source>
        <dbReference type="ARBA" id="ARBA00004162"/>
    </source>
</evidence>
<dbReference type="Proteomes" id="UP000006034">
    <property type="component" value="Unassembled WGS sequence"/>
</dbReference>
<dbReference type="GO" id="GO:0022857">
    <property type="term" value="F:transmembrane transporter activity"/>
    <property type="evidence" value="ECO:0007669"/>
    <property type="project" value="InterPro"/>
</dbReference>
<dbReference type="Pfam" id="PF02472">
    <property type="entry name" value="ExbD"/>
    <property type="match status" value="1"/>
</dbReference>
<keyword evidence="6 8" id="KW-0472">Membrane</keyword>
<keyword evidence="7" id="KW-0813">Transport</keyword>
<dbReference type="HOGENOM" id="CLU_085305_1_3_7"/>
<organism evidence="9 10">
    <name type="scientific">Bilophila wadsworthia (strain 3_1_6)</name>
    <dbReference type="NCBI Taxonomy" id="563192"/>
    <lineage>
        <taxon>Bacteria</taxon>
        <taxon>Pseudomonadati</taxon>
        <taxon>Thermodesulfobacteriota</taxon>
        <taxon>Desulfovibrionia</taxon>
        <taxon>Desulfovibrionales</taxon>
        <taxon>Desulfovibrionaceae</taxon>
        <taxon>Bilophila</taxon>
    </lineage>
</organism>
<dbReference type="eggNOG" id="COG0848">
    <property type="taxonomic scope" value="Bacteria"/>
</dbReference>
<proteinExistence type="inferred from homology"/>
<dbReference type="AlphaFoldDB" id="E5Y8E5"/>
<comment type="similarity">
    <text evidence="2 7">Belongs to the ExbD/TolR family.</text>
</comment>
<reference evidence="9 10" key="1">
    <citation type="submission" date="2010-10" db="EMBL/GenBank/DDBJ databases">
        <authorList>
            <consortium name="The Broad Institute Genome Sequencing Platform"/>
            <person name="Ward D."/>
            <person name="Earl A."/>
            <person name="Feldgarden M."/>
            <person name="Young S.K."/>
            <person name="Gargeya S."/>
            <person name="Zeng Q."/>
            <person name="Alvarado L."/>
            <person name="Berlin A."/>
            <person name="Bochicchio J."/>
            <person name="Chapman S.B."/>
            <person name="Chen Z."/>
            <person name="Freedman E."/>
            <person name="Gellesch M."/>
            <person name="Goldberg J."/>
            <person name="Griggs A."/>
            <person name="Gujja S."/>
            <person name="Heilman E."/>
            <person name="Heiman D."/>
            <person name="Howarth C."/>
            <person name="Mehta T."/>
            <person name="Neiman D."/>
            <person name="Pearson M."/>
            <person name="Roberts A."/>
            <person name="Saif S."/>
            <person name="Shea T."/>
            <person name="Shenoy N."/>
            <person name="Sisk P."/>
            <person name="Stolte C."/>
            <person name="Sykes S."/>
            <person name="White J."/>
            <person name="Yandava C."/>
            <person name="Allen-Vercoe E."/>
            <person name="Sibley C."/>
            <person name="Ambrose C.E."/>
            <person name="Strauss J."/>
            <person name="Daigneault M."/>
            <person name="Haas B."/>
            <person name="Nusbaum C."/>
            <person name="Birren B."/>
        </authorList>
    </citation>
    <scope>NUCLEOTIDE SEQUENCE [LARGE SCALE GENOMIC DNA]</scope>
    <source>
        <strain evidence="9 10">3_1_6</strain>
    </source>
</reference>
<accession>E5Y8E5</accession>
<dbReference type="PANTHER" id="PTHR30558:SF7">
    <property type="entry name" value="TOL-PAL SYSTEM PROTEIN TOLR"/>
    <property type="match status" value="1"/>
</dbReference>
<dbReference type="GO" id="GO:0015031">
    <property type="term" value="P:protein transport"/>
    <property type="evidence" value="ECO:0007669"/>
    <property type="project" value="UniProtKB-KW"/>
</dbReference>
<evidence type="ECO:0000313" key="9">
    <source>
        <dbReference type="EMBL" id="EFV43697.1"/>
    </source>
</evidence>
<evidence type="ECO:0000256" key="4">
    <source>
        <dbReference type="ARBA" id="ARBA00022692"/>
    </source>
</evidence>
<protein>
    <submittedName>
        <fullName evidence="9">Protein TolR</fullName>
    </submittedName>
</protein>
<comment type="caution">
    <text evidence="9">The sequence shown here is derived from an EMBL/GenBank/DDBJ whole genome shotgun (WGS) entry which is preliminary data.</text>
</comment>
<keyword evidence="10" id="KW-1185">Reference proteome</keyword>
<dbReference type="RefSeq" id="WP_005028316.1">
    <property type="nucleotide sequence ID" value="NZ_KE150238.1"/>
</dbReference>
<keyword evidence="7" id="KW-0653">Protein transport</keyword>
<dbReference type="GeneID" id="78085592"/>
<dbReference type="EMBL" id="ADCP02000001">
    <property type="protein sequence ID" value="EFV43697.1"/>
    <property type="molecule type" value="Genomic_DNA"/>
</dbReference>
<evidence type="ECO:0000256" key="7">
    <source>
        <dbReference type="RuleBase" id="RU003879"/>
    </source>
</evidence>
<feature type="transmembrane region" description="Helical" evidence="8">
    <location>
        <begin position="20"/>
        <end position="38"/>
    </location>
</feature>
<name>E5Y8E5_BILW3</name>
<dbReference type="OrthoDB" id="9798629at2"/>
<reference evidence="9 10" key="2">
    <citation type="submission" date="2013-04" db="EMBL/GenBank/DDBJ databases">
        <title>The Genome Sequence of Bilophila wadsworthia 3_1_6.</title>
        <authorList>
            <consortium name="The Broad Institute Genomics Platform"/>
            <person name="Earl A."/>
            <person name="Ward D."/>
            <person name="Feldgarden M."/>
            <person name="Gevers D."/>
            <person name="Sibley C."/>
            <person name="Strauss J."/>
            <person name="Allen-Vercoe E."/>
            <person name="Walker B."/>
            <person name="Young S."/>
            <person name="Zeng Q."/>
            <person name="Gargeya S."/>
            <person name="Fitzgerald M."/>
            <person name="Haas B."/>
            <person name="Abouelleil A."/>
            <person name="Allen A.W."/>
            <person name="Alvarado L."/>
            <person name="Arachchi H.M."/>
            <person name="Berlin A.M."/>
            <person name="Chapman S.B."/>
            <person name="Gainer-Dewar J."/>
            <person name="Goldberg J."/>
            <person name="Griggs A."/>
            <person name="Gujja S."/>
            <person name="Hansen M."/>
            <person name="Howarth C."/>
            <person name="Imamovic A."/>
            <person name="Ireland A."/>
            <person name="Larimer J."/>
            <person name="McCowan C."/>
            <person name="Murphy C."/>
            <person name="Pearson M."/>
            <person name="Poon T.W."/>
            <person name="Priest M."/>
            <person name="Roberts A."/>
            <person name="Saif S."/>
            <person name="Shea T."/>
            <person name="Sisk P."/>
            <person name="Sykes S."/>
            <person name="Wortman J."/>
            <person name="Nusbaum C."/>
            <person name="Birren B."/>
        </authorList>
    </citation>
    <scope>NUCLEOTIDE SEQUENCE [LARGE SCALE GENOMIC DNA]</scope>
    <source>
        <strain evidence="9 10">3_1_6</strain>
    </source>
</reference>
<dbReference type="InterPro" id="IPR003400">
    <property type="entry name" value="ExbD"/>
</dbReference>
<keyword evidence="5 8" id="KW-1133">Transmembrane helix</keyword>
<evidence type="ECO:0000256" key="8">
    <source>
        <dbReference type="SAM" id="Phobius"/>
    </source>
</evidence>
<dbReference type="GO" id="GO:0005886">
    <property type="term" value="C:plasma membrane"/>
    <property type="evidence" value="ECO:0007669"/>
    <property type="project" value="UniProtKB-SubCell"/>
</dbReference>
<evidence type="ECO:0000256" key="5">
    <source>
        <dbReference type="ARBA" id="ARBA00022989"/>
    </source>
</evidence>
<dbReference type="PANTHER" id="PTHR30558">
    <property type="entry name" value="EXBD MEMBRANE COMPONENT OF PMF-DRIVEN MACROMOLECULE IMPORT SYSTEM"/>
    <property type="match status" value="1"/>
</dbReference>
<comment type="subcellular location">
    <subcellularLocation>
        <location evidence="1">Cell membrane</location>
        <topology evidence="1">Single-pass membrane protein</topology>
    </subcellularLocation>
    <subcellularLocation>
        <location evidence="7">Cell membrane</location>
        <topology evidence="7">Single-pass type II membrane protein</topology>
    </subcellularLocation>
</comment>
<evidence type="ECO:0000256" key="2">
    <source>
        <dbReference type="ARBA" id="ARBA00005811"/>
    </source>
</evidence>
<keyword evidence="4 7" id="KW-0812">Transmembrane</keyword>
<gene>
    <name evidence="9" type="ORF">HMPREF0179_02463</name>
</gene>
<keyword evidence="3" id="KW-1003">Cell membrane</keyword>
<evidence type="ECO:0000313" key="10">
    <source>
        <dbReference type="Proteomes" id="UP000006034"/>
    </source>
</evidence>
<sequence>MGSSVGGNKGFVSEINVTPFVDVMLVLLIIFMVTAPMMTEGLDVDLPQTRAVETLPTESDNMILTVRKDGAIFLDSYEVGLDELQDKINLLVKQQNKQLFLQADKDVAYGLVVDVMGRIREAGIDKLGVVALREDTPAVPEKKGKK</sequence>
<dbReference type="STRING" id="563192.HMPREF0179_02463"/>
<dbReference type="Gene3D" id="3.30.420.270">
    <property type="match status" value="1"/>
</dbReference>